<dbReference type="Pfam" id="PF07763">
    <property type="entry name" value="FEZ"/>
    <property type="match status" value="1"/>
</dbReference>
<dbReference type="InterPro" id="IPR011680">
    <property type="entry name" value="FEZ"/>
</dbReference>
<keyword evidence="2" id="KW-0597">Phosphoprotein</keyword>
<evidence type="ECO:0000313" key="4">
    <source>
        <dbReference type="EMBL" id="CAF0900532.1"/>
    </source>
</evidence>
<dbReference type="EMBL" id="CAJNOQ010001518">
    <property type="protein sequence ID" value="CAF0900532.1"/>
    <property type="molecule type" value="Genomic_DNA"/>
</dbReference>
<dbReference type="Proteomes" id="UP000663829">
    <property type="component" value="Unassembled WGS sequence"/>
</dbReference>
<protein>
    <submittedName>
        <fullName evidence="4">Uncharacterized protein</fullName>
    </submittedName>
</protein>
<evidence type="ECO:0000313" key="6">
    <source>
        <dbReference type="Proteomes" id="UP000663829"/>
    </source>
</evidence>
<dbReference type="PANTHER" id="PTHR12394">
    <property type="entry name" value="ZYGIN"/>
    <property type="match status" value="1"/>
</dbReference>
<organism evidence="4 6">
    <name type="scientific">Didymodactylos carnosus</name>
    <dbReference type="NCBI Taxonomy" id="1234261"/>
    <lineage>
        <taxon>Eukaryota</taxon>
        <taxon>Metazoa</taxon>
        <taxon>Spiralia</taxon>
        <taxon>Gnathifera</taxon>
        <taxon>Rotifera</taxon>
        <taxon>Eurotatoria</taxon>
        <taxon>Bdelloidea</taxon>
        <taxon>Philodinida</taxon>
        <taxon>Philodinidae</taxon>
        <taxon>Didymodactylos</taxon>
    </lineage>
</organism>
<comment type="caution">
    <text evidence="4">The sequence shown here is derived from an EMBL/GenBank/DDBJ whole genome shotgun (WGS) entry which is preliminary data.</text>
</comment>
<gene>
    <name evidence="4" type="ORF">GPM918_LOCUS8611</name>
    <name evidence="5" type="ORF">SRO942_LOCUS8611</name>
</gene>
<keyword evidence="3" id="KW-0175">Coiled coil</keyword>
<dbReference type="Proteomes" id="UP000681722">
    <property type="component" value="Unassembled WGS sequence"/>
</dbReference>
<accession>A0A813ZL81</accession>
<dbReference type="GO" id="GO:0005737">
    <property type="term" value="C:cytoplasm"/>
    <property type="evidence" value="ECO:0007669"/>
    <property type="project" value="TreeGrafter"/>
</dbReference>
<name>A0A813ZL81_9BILA</name>
<dbReference type="AlphaFoldDB" id="A0A813ZL81"/>
<keyword evidence="6" id="KW-1185">Reference proteome</keyword>
<evidence type="ECO:0000256" key="1">
    <source>
        <dbReference type="ARBA" id="ARBA00006788"/>
    </source>
</evidence>
<reference evidence="4" key="1">
    <citation type="submission" date="2021-02" db="EMBL/GenBank/DDBJ databases">
        <authorList>
            <person name="Nowell W R."/>
        </authorList>
    </citation>
    <scope>NUCLEOTIDE SEQUENCE</scope>
</reference>
<sequence length="386" mass="44359">MSAVTVAENLISYDNPCAPLAKFSTDEGNDFIEVSDDELEHDKTQQSFGKLFTIYLTGTAMAYILGEHLFKSLSLEDLVKSFDDTINCCFPGELDENNISYHKIIDDIDIKPLKQDLTATPSMWSELIESLRHSLLSDLKLPHIAKNCQSAMNTINQFTLEKEIHSIDDVEEDELREQLDMHSVIVSNINNFEPFLTAEQVISEIDFILQESCTDMTPDSGFSDDNSDMLDLRTRVHHLPSLKIFKMSCLLYLDLKTQSIFSLNEIYEELEASVKELSETLVQQLAYRDELEFEKETKNTFISLILSIQNKRRQHQVDKRHKRRSVGEKAEFGMYLTTVIPFDRDQTSLSVEHLQSINKILYAINDDSPQVPELLTNYILKVFCPY</sequence>
<evidence type="ECO:0000313" key="5">
    <source>
        <dbReference type="EMBL" id="CAF3683108.1"/>
    </source>
</evidence>
<dbReference type="EMBL" id="CAJOBC010001518">
    <property type="protein sequence ID" value="CAF3683108.1"/>
    <property type="molecule type" value="Genomic_DNA"/>
</dbReference>
<comment type="similarity">
    <text evidence="1">Belongs to the zygin family.</text>
</comment>
<dbReference type="GO" id="GO:0030424">
    <property type="term" value="C:axon"/>
    <property type="evidence" value="ECO:0007669"/>
    <property type="project" value="TreeGrafter"/>
</dbReference>
<dbReference type="PANTHER" id="PTHR12394:SF12">
    <property type="entry name" value="LD08195P"/>
    <property type="match status" value="1"/>
</dbReference>
<dbReference type="OrthoDB" id="7959977at2759"/>
<evidence type="ECO:0000256" key="2">
    <source>
        <dbReference type="ARBA" id="ARBA00022553"/>
    </source>
</evidence>
<evidence type="ECO:0000256" key="3">
    <source>
        <dbReference type="ARBA" id="ARBA00023054"/>
    </source>
</evidence>
<proteinExistence type="inferred from homology"/>